<gene>
    <name evidence="1" type="ORF">BGTH12_LOCUS2559</name>
</gene>
<accession>A0A9W4GDX7</accession>
<comment type="caution">
    <text evidence="1">The sequence shown here is derived from an EMBL/GenBank/DDBJ whole genome shotgun (WGS) entry which is preliminary data.</text>
</comment>
<evidence type="ECO:0000313" key="1">
    <source>
        <dbReference type="EMBL" id="CAD6501201.1"/>
    </source>
</evidence>
<feature type="non-terminal residue" evidence="1">
    <location>
        <position position="1"/>
    </location>
</feature>
<organism evidence="1 2">
    <name type="scientific">Blumeria graminis f. sp. triticale</name>
    <dbReference type="NCBI Taxonomy" id="1689686"/>
    <lineage>
        <taxon>Eukaryota</taxon>
        <taxon>Fungi</taxon>
        <taxon>Dikarya</taxon>
        <taxon>Ascomycota</taxon>
        <taxon>Pezizomycotina</taxon>
        <taxon>Leotiomycetes</taxon>
        <taxon>Erysiphales</taxon>
        <taxon>Erysiphaceae</taxon>
        <taxon>Blumeria</taxon>
    </lineage>
</organism>
<dbReference type="AlphaFoldDB" id="A0A9W4GDX7"/>
<sequence>ARASILFHYKFPSKPPLYGLSRHSSLGPKSAKKRRRIYELRLVGIASLAPGPRIIRLDCWPSLGHLMPEARETSESCLALCGHD</sequence>
<evidence type="ECO:0000313" key="2">
    <source>
        <dbReference type="Proteomes" id="UP000683417"/>
    </source>
</evidence>
<proteinExistence type="predicted"/>
<dbReference type="EMBL" id="CAJHIT010000005">
    <property type="protein sequence ID" value="CAD6501201.1"/>
    <property type="molecule type" value="Genomic_DNA"/>
</dbReference>
<name>A0A9W4GDX7_BLUGR</name>
<reference evidence="1" key="1">
    <citation type="submission" date="2020-10" db="EMBL/GenBank/DDBJ databases">
        <authorList>
            <person name="Muller C M."/>
        </authorList>
    </citation>
    <scope>NUCLEOTIDE SEQUENCE</scope>
    <source>
        <strain evidence="1">THUN-12</strain>
    </source>
</reference>
<protein>
    <submittedName>
        <fullName evidence="1">BgTH12-01455</fullName>
    </submittedName>
</protein>
<dbReference type="Proteomes" id="UP000683417">
    <property type="component" value="Unassembled WGS sequence"/>
</dbReference>